<comment type="caution">
    <text evidence="10">The sequence shown here is derived from an EMBL/GenBank/DDBJ whole genome shotgun (WGS) entry which is preliminary data.</text>
</comment>
<keyword evidence="4 7" id="KW-0238">DNA-binding</keyword>
<dbReference type="RefSeq" id="WP_069095375.1">
    <property type="nucleotide sequence ID" value="NZ_MASI01000005.1"/>
</dbReference>
<evidence type="ECO:0000313" key="11">
    <source>
        <dbReference type="Proteomes" id="UP000095087"/>
    </source>
</evidence>
<dbReference type="SUPFAM" id="SSF52172">
    <property type="entry name" value="CheY-like"/>
    <property type="match status" value="1"/>
</dbReference>
<dbReference type="PROSITE" id="PS50110">
    <property type="entry name" value="RESPONSE_REGULATORY"/>
    <property type="match status" value="1"/>
</dbReference>
<dbReference type="Proteomes" id="UP000095087">
    <property type="component" value="Unassembled WGS sequence"/>
</dbReference>
<dbReference type="Gene3D" id="1.10.10.10">
    <property type="entry name" value="Winged helix-like DNA-binding domain superfamily/Winged helix DNA-binding domain"/>
    <property type="match status" value="1"/>
</dbReference>
<dbReference type="FunFam" id="1.10.10.10:FF:000005">
    <property type="entry name" value="Two-component system response regulator"/>
    <property type="match status" value="1"/>
</dbReference>
<dbReference type="InterPro" id="IPR039420">
    <property type="entry name" value="WalR-like"/>
</dbReference>
<reference evidence="10 11" key="1">
    <citation type="submission" date="2016-07" db="EMBL/GenBank/DDBJ databases">
        <title>Draft genome sequence of Methyloligella halotolerans C2T (VKM B-2706T=CCUG 61687T=DSM 25045T), a halotolerant polyhydroxybutyrate accumulating methylotroph.</title>
        <authorList>
            <person name="Vasilenko O.V."/>
            <person name="Doronina N.V."/>
            <person name="Poroshina M.N."/>
            <person name="Tarlachkov S.V."/>
            <person name="Trotsenko Y.A."/>
        </authorList>
    </citation>
    <scope>NUCLEOTIDE SEQUENCE [LARGE SCALE GENOMIC DNA]</scope>
    <source>
        <strain evidence="10 11">VKM B-2706</strain>
    </source>
</reference>
<gene>
    <name evidence="10" type="ORF">A7A08_02126</name>
</gene>
<evidence type="ECO:0000259" key="9">
    <source>
        <dbReference type="PROSITE" id="PS51755"/>
    </source>
</evidence>
<dbReference type="AlphaFoldDB" id="A0A1E2RXP9"/>
<dbReference type="OrthoDB" id="8028425at2"/>
<dbReference type="InterPro" id="IPR001867">
    <property type="entry name" value="OmpR/PhoB-type_DNA-bd"/>
</dbReference>
<dbReference type="FunFam" id="3.40.50.2300:FF:000002">
    <property type="entry name" value="DNA-binding response regulator PhoP"/>
    <property type="match status" value="1"/>
</dbReference>
<dbReference type="PANTHER" id="PTHR48111">
    <property type="entry name" value="REGULATOR OF RPOS"/>
    <property type="match status" value="1"/>
</dbReference>
<evidence type="ECO:0000259" key="8">
    <source>
        <dbReference type="PROSITE" id="PS50110"/>
    </source>
</evidence>
<keyword evidence="1 6" id="KW-0597">Phosphoprotein</keyword>
<dbReference type="InterPro" id="IPR001789">
    <property type="entry name" value="Sig_transdc_resp-reg_receiver"/>
</dbReference>
<dbReference type="Pfam" id="PF00072">
    <property type="entry name" value="Response_reg"/>
    <property type="match status" value="1"/>
</dbReference>
<dbReference type="Gene3D" id="3.40.50.2300">
    <property type="match status" value="1"/>
</dbReference>
<dbReference type="EMBL" id="MASI01000005">
    <property type="protein sequence ID" value="ODA66829.1"/>
    <property type="molecule type" value="Genomic_DNA"/>
</dbReference>
<dbReference type="GO" id="GO:0000976">
    <property type="term" value="F:transcription cis-regulatory region binding"/>
    <property type="evidence" value="ECO:0007669"/>
    <property type="project" value="TreeGrafter"/>
</dbReference>
<proteinExistence type="predicted"/>
<dbReference type="Pfam" id="PF00486">
    <property type="entry name" value="Trans_reg_C"/>
    <property type="match status" value="1"/>
</dbReference>
<dbReference type="PROSITE" id="PS51755">
    <property type="entry name" value="OMPR_PHOB"/>
    <property type="match status" value="1"/>
</dbReference>
<dbReference type="PANTHER" id="PTHR48111:SF37">
    <property type="entry name" value="RESPONSE REGULATOR PROTEIN CARR"/>
    <property type="match status" value="1"/>
</dbReference>
<dbReference type="SMART" id="SM00862">
    <property type="entry name" value="Trans_reg_C"/>
    <property type="match status" value="1"/>
</dbReference>
<dbReference type="PATRIC" id="fig|1177755.3.peg.2135"/>
<evidence type="ECO:0000256" key="3">
    <source>
        <dbReference type="ARBA" id="ARBA00023015"/>
    </source>
</evidence>
<dbReference type="InterPro" id="IPR011006">
    <property type="entry name" value="CheY-like_superfamily"/>
</dbReference>
<accession>A0A1E2RXP9</accession>
<keyword evidence="11" id="KW-1185">Reference proteome</keyword>
<organism evidence="10 11">
    <name type="scientific">Methyloligella halotolerans</name>
    <dbReference type="NCBI Taxonomy" id="1177755"/>
    <lineage>
        <taxon>Bacteria</taxon>
        <taxon>Pseudomonadati</taxon>
        <taxon>Pseudomonadota</taxon>
        <taxon>Alphaproteobacteria</taxon>
        <taxon>Hyphomicrobiales</taxon>
        <taxon>Hyphomicrobiaceae</taxon>
        <taxon>Methyloligella</taxon>
    </lineage>
</organism>
<evidence type="ECO:0000256" key="5">
    <source>
        <dbReference type="ARBA" id="ARBA00023163"/>
    </source>
</evidence>
<sequence>MRLLVVEDDPDLNRQLVTALSDAGYAVDHAFDGEEGHFLGDTEPYDAVVLDIGLPKMDGLSVLEQWRRDARNMPVLILTARERWSDKVAGMDAGADDYVAKPFHMEEVLARIRALLRRSAGHASNEIECGPVRLDTKSSRVTADGQPIKLTSHEYRVFAYLMLHRDRVVSRTELIEHLYEQDFDRDSNTVEVFIGRLRKKLPGNLIKTVRGLGYRLSDRADEA</sequence>
<feature type="domain" description="OmpR/PhoB-type" evidence="9">
    <location>
        <begin position="124"/>
        <end position="218"/>
    </location>
</feature>
<dbReference type="GO" id="GO:0006355">
    <property type="term" value="P:regulation of DNA-templated transcription"/>
    <property type="evidence" value="ECO:0007669"/>
    <property type="project" value="InterPro"/>
</dbReference>
<name>A0A1E2RXP9_9HYPH</name>
<dbReference type="GO" id="GO:0005829">
    <property type="term" value="C:cytosol"/>
    <property type="evidence" value="ECO:0007669"/>
    <property type="project" value="TreeGrafter"/>
</dbReference>
<evidence type="ECO:0000256" key="6">
    <source>
        <dbReference type="PROSITE-ProRule" id="PRU00169"/>
    </source>
</evidence>
<evidence type="ECO:0000256" key="4">
    <source>
        <dbReference type="ARBA" id="ARBA00023125"/>
    </source>
</evidence>
<evidence type="ECO:0000256" key="1">
    <source>
        <dbReference type="ARBA" id="ARBA00022553"/>
    </source>
</evidence>
<dbReference type="CDD" id="cd19934">
    <property type="entry name" value="REC_OmpR_EcPhoP-like"/>
    <property type="match status" value="1"/>
</dbReference>
<protein>
    <submittedName>
        <fullName evidence="10">Transcriptional regulatory protein PhoP</fullName>
    </submittedName>
</protein>
<dbReference type="InterPro" id="IPR036388">
    <property type="entry name" value="WH-like_DNA-bd_sf"/>
</dbReference>
<dbReference type="SMART" id="SM00448">
    <property type="entry name" value="REC"/>
    <property type="match status" value="1"/>
</dbReference>
<dbReference type="GO" id="GO:0032993">
    <property type="term" value="C:protein-DNA complex"/>
    <property type="evidence" value="ECO:0007669"/>
    <property type="project" value="TreeGrafter"/>
</dbReference>
<feature type="domain" description="Response regulatory" evidence="8">
    <location>
        <begin position="2"/>
        <end position="116"/>
    </location>
</feature>
<evidence type="ECO:0000256" key="2">
    <source>
        <dbReference type="ARBA" id="ARBA00023012"/>
    </source>
</evidence>
<feature type="DNA-binding region" description="OmpR/PhoB-type" evidence="7">
    <location>
        <begin position="124"/>
        <end position="218"/>
    </location>
</feature>
<keyword evidence="2" id="KW-0902">Two-component regulatory system</keyword>
<dbReference type="GO" id="GO:0000156">
    <property type="term" value="F:phosphorelay response regulator activity"/>
    <property type="evidence" value="ECO:0007669"/>
    <property type="project" value="TreeGrafter"/>
</dbReference>
<feature type="modified residue" description="4-aspartylphosphate" evidence="6">
    <location>
        <position position="51"/>
    </location>
</feature>
<evidence type="ECO:0000313" key="10">
    <source>
        <dbReference type="EMBL" id="ODA66829.1"/>
    </source>
</evidence>
<keyword evidence="5" id="KW-0804">Transcription</keyword>
<evidence type="ECO:0000256" key="7">
    <source>
        <dbReference type="PROSITE-ProRule" id="PRU01091"/>
    </source>
</evidence>
<dbReference type="STRING" id="1177755.A7A08_02126"/>
<dbReference type="Gene3D" id="6.10.250.690">
    <property type="match status" value="1"/>
</dbReference>
<dbReference type="CDD" id="cd00383">
    <property type="entry name" value="trans_reg_C"/>
    <property type="match status" value="1"/>
</dbReference>
<keyword evidence="3" id="KW-0805">Transcription regulation</keyword>